<name>A0A0W1RD41_9EURY</name>
<dbReference type="STRING" id="1514971.AUR64_00045"/>
<keyword evidence="1" id="KW-0472">Membrane</keyword>
<feature type="domain" description="SHOCT" evidence="2">
    <location>
        <begin position="89"/>
        <end position="115"/>
    </location>
</feature>
<sequence>MVLDPESQTPAEIGLVGTFVGLCLAVGFALLSGSISPITSGLLFFVPAGLILALLLANFRTWSQFLADLVASGPARPEYDGTRSNPTQELTRLRQRYVSGELSDEQFERKLQLLLNTETLEESREYVQRETEQ</sequence>
<keyword evidence="1" id="KW-1133">Transmembrane helix</keyword>
<dbReference type="Proteomes" id="UP000054387">
    <property type="component" value="Unassembled WGS sequence"/>
</dbReference>
<proteinExistence type="predicted"/>
<evidence type="ECO:0000313" key="3">
    <source>
        <dbReference type="EMBL" id="KTG11621.1"/>
    </source>
</evidence>
<reference evidence="3 4" key="1">
    <citation type="submission" date="2015-12" db="EMBL/GenBank/DDBJ databases">
        <title>Haloprofundus marisrubri gen. nov., sp. nov., an extremely halophilic archaeon isolated from the Discovery deep brine-seawater interface in the Red Sea.</title>
        <authorList>
            <person name="Zhang G."/>
            <person name="Stingl U."/>
            <person name="Rashid M."/>
        </authorList>
    </citation>
    <scope>NUCLEOTIDE SEQUENCE [LARGE SCALE GENOMIC DNA]</scope>
    <source>
        <strain evidence="3 4">SB9</strain>
    </source>
</reference>
<evidence type="ECO:0000256" key="1">
    <source>
        <dbReference type="SAM" id="Phobius"/>
    </source>
</evidence>
<comment type="caution">
    <text evidence="3">The sequence shown here is derived from an EMBL/GenBank/DDBJ whole genome shotgun (WGS) entry which is preliminary data.</text>
</comment>
<dbReference type="InterPro" id="IPR018649">
    <property type="entry name" value="SHOCT"/>
</dbReference>
<feature type="transmembrane region" description="Helical" evidence="1">
    <location>
        <begin position="12"/>
        <end position="32"/>
    </location>
</feature>
<protein>
    <recommendedName>
        <fullName evidence="2">SHOCT domain-containing protein</fullName>
    </recommendedName>
</protein>
<evidence type="ECO:0000313" key="4">
    <source>
        <dbReference type="Proteomes" id="UP000054387"/>
    </source>
</evidence>
<dbReference type="RefSeq" id="WP_058579906.1">
    <property type="nucleotide sequence ID" value="NZ_LOPU01000001.1"/>
</dbReference>
<dbReference type="AlphaFoldDB" id="A0A0W1RD41"/>
<evidence type="ECO:0000259" key="2">
    <source>
        <dbReference type="Pfam" id="PF09851"/>
    </source>
</evidence>
<keyword evidence="1" id="KW-0812">Transmembrane</keyword>
<accession>A0A0W1RD41</accession>
<dbReference type="EMBL" id="LOPU01000001">
    <property type="protein sequence ID" value="KTG11621.1"/>
    <property type="molecule type" value="Genomic_DNA"/>
</dbReference>
<dbReference type="Pfam" id="PF09851">
    <property type="entry name" value="SHOCT"/>
    <property type="match status" value="1"/>
</dbReference>
<keyword evidence="4" id="KW-1185">Reference proteome</keyword>
<feature type="transmembrane region" description="Helical" evidence="1">
    <location>
        <begin position="38"/>
        <end position="57"/>
    </location>
</feature>
<gene>
    <name evidence="3" type="ORF">AUR64_00045</name>
</gene>
<organism evidence="3 4">
    <name type="scientific">Haloprofundus marisrubri</name>
    <dbReference type="NCBI Taxonomy" id="1514971"/>
    <lineage>
        <taxon>Archaea</taxon>
        <taxon>Methanobacteriati</taxon>
        <taxon>Methanobacteriota</taxon>
        <taxon>Stenosarchaea group</taxon>
        <taxon>Halobacteria</taxon>
        <taxon>Halobacteriales</taxon>
        <taxon>Haloferacaceae</taxon>
        <taxon>Haloprofundus</taxon>
    </lineage>
</organism>